<keyword evidence="2 10" id="KW-0479">Metal-binding</keyword>
<dbReference type="OrthoDB" id="6159439at2759"/>
<dbReference type="CDD" id="cd08368">
    <property type="entry name" value="LIM"/>
    <property type="match status" value="1"/>
</dbReference>
<organism evidence="14 15">
    <name type="scientific">Schistosoma japonicum</name>
    <name type="common">Blood fluke</name>
    <dbReference type="NCBI Taxonomy" id="6182"/>
    <lineage>
        <taxon>Eukaryota</taxon>
        <taxon>Metazoa</taxon>
        <taxon>Spiralia</taxon>
        <taxon>Lophotrochozoa</taxon>
        <taxon>Platyhelminthes</taxon>
        <taxon>Trematoda</taxon>
        <taxon>Digenea</taxon>
        <taxon>Strigeidida</taxon>
        <taxon>Schistosomatoidea</taxon>
        <taxon>Schistosomatidae</taxon>
        <taxon>Schistosoma</taxon>
    </lineage>
</organism>
<dbReference type="PROSITE" id="PS50023">
    <property type="entry name" value="LIM_DOMAIN_2"/>
    <property type="match status" value="1"/>
</dbReference>
<evidence type="ECO:0000256" key="1">
    <source>
        <dbReference type="ARBA" id="ARBA00004123"/>
    </source>
</evidence>
<dbReference type="FunFam" id="1.10.10.60:FF:000448">
    <property type="entry name" value="LIM/homeobox protein Lhx4"/>
    <property type="match status" value="1"/>
</dbReference>
<feature type="DNA-binding region" description="Homeobox" evidence="9">
    <location>
        <begin position="307"/>
        <end position="366"/>
    </location>
</feature>
<accession>A0A4Z2DWE0</accession>
<dbReference type="CDD" id="cd00086">
    <property type="entry name" value="homeodomain"/>
    <property type="match status" value="1"/>
</dbReference>
<keyword evidence="4 10" id="KW-0862">Zinc</keyword>
<dbReference type="SUPFAM" id="SSF46689">
    <property type="entry name" value="Homeodomain-like"/>
    <property type="match status" value="1"/>
</dbReference>
<dbReference type="PROSITE" id="PS00478">
    <property type="entry name" value="LIM_DOMAIN_1"/>
    <property type="match status" value="1"/>
</dbReference>
<dbReference type="GO" id="GO:0000977">
    <property type="term" value="F:RNA polymerase II transcription regulatory region sequence-specific DNA binding"/>
    <property type="evidence" value="ECO:0007669"/>
    <property type="project" value="TreeGrafter"/>
</dbReference>
<gene>
    <name evidence="14" type="ORF">EWB00_003952</name>
</gene>
<feature type="domain" description="LIM zinc-binding" evidence="12">
    <location>
        <begin position="7"/>
        <end position="66"/>
    </location>
</feature>
<evidence type="ECO:0000259" key="13">
    <source>
        <dbReference type="PROSITE" id="PS50071"/>
    </source>
</evidence>
<comment type="caution">
    <text evidence="14">The sequence shown here is derived from an EMBL/GenBank/DDBJ whole genome shotgun (WGS) entry which is preliminary data.</text>
</comment>
<sequence>MINIIPLLCNGCHQPICDPYLLCIDQNVWHERCVTCSICQCSLHDKCLVRNQKLYCRNDYINLFGIRCKGCNQLVQSNDSVLRLYTYKSVKKAPTENEFIKATNTTECQLTEPTSIINTSSINQIELNENVNTIKESFNLSVIIHYFHVNCFKCCDCNRLLIPGEEYTIKNCMPLCIMDYEKQLLHNQSQFICTQLQFDQCTNDMHRSKSTDLIIENEQQEVYIHDKDINCRDSNRLITYEVKSDVGNNENLNVTVNDTSLLNDPILLSDINISAANSSEDSSQDADRMDDDELYEMDSDSESGKNSKRPRTILTANQRRRFKAVFEFNPKPTRKIREALATETGLNIRVVQVWFQNQRAKIKKLARRHAQESRQQSNRRMFINNPLMSNDPLITIRSPNSMLFNLRNPSISDIPYLFNSGDECSDITSLQNNPVNETEPDKPFNKRMISSTVPCSPSFTYISQANQIESAFTSNLPQISTTNNTIEQSSFTTHELFPCINPVSTNSKSSSFLSEIKFTPMTTSDLTTTNTNENTTTNNTISSTNGSSVFDASISELYSMQHSYFM</sequence>
<dbReference type="STRING" id="6182.A0A4Z2DWE0"/>
<dbReference type="CDD" id="cd09371">
    <property type="entry name" value="LIM1_Lmx1b"/>
    <property type="match status" value="1"/>
</dbReference>
<keyword evidence="15" id="KW-1185">Reference proteome</keyword>
<dbReference type="PANTHER" id="PTHR24208">
    <property type="entry name" value="LIM/HOMEOBOX PROTEIN LHX"/>
    <property type="match status" value="1"/>
</dbReference>
<dbReference type="InterPro" id="IPR001781">
    <property type="entry name" value="Znf_LIM"/>
</dbReference>
<dbReference type="GO" id="GO:0005634">
    <property type="term" value="C:nucleus"/>
    <property type="evidence" value="ECO:0007669"/>
    <property type="project" value="UniProtKB-SubCell"/>
</dbReference>
<evidence type="ECO:0000256" key="9">
    <source>
        <dbReference type="PROSITE-ProRule" id="PRU00108"/>
    </source>
</evidence>
<dbReference type="Proteomes" id="UP000311919">
    <property type="component" value="Unassembled WGS sequence"/>
</dbReference>
<protein>
    <submittedName>
        <fullName evidence="14">LIM homeobox transcription factor 1-beta</fullName>
    </submittedName>
</protein>
<evidence type="ECO:0000256" key="4">
    <source>
        <dbReference type="ARBA" id="ARBA00022833"/>
    </source>
</evidence>
<dbReference type="EMBL" id="SKCS01000025">
    <property type="protein sequence ID" value="TNN20542.1"/>
    <property type="molecule type" value="Genomic_DNA"/>
</dbReference>
<keyword evidence="5 10" id="KW-0440">LIM domain</keyword>
<evidence type="ECO:0000256" key="8">
    <source>
        <dbReference type="ARBA" id="ARBA00023242"/>
    </source>
</evidence>
<evidence type="ECO:0000259" key="12">
    <source>
        <dbReference type="PROSITE" id="PS50023"/>
    </source>
</evidence>
<evidence type="ECO:0000313" key="14">
    <source>
        <dbReference type="EMBL" id="TNN20542.1"/>
    </source>
</evidence>
<dbReference type="SMART" id="SM00132">
    <property type="entry name" value="LIM"/>
    <property type="match status" value="2"/>
</dbReference>
<proteinExistence type="predicted"/>
<evidence type="ECO:0000256" key="2">
    <source>
        <dbReference type="ARBA" id="ARBA00022723"/>
    </source>
</evidence>
<keyword evidence="3" id="KW-0677">Repeat</keyword>
<dbReference type="PROSITE" id="PS00027">
    <property type="entry name" value="HOMEOBOX_1"/>
    <property type="match status" value="1"/>
</dbReference>
<evidence type="ECO:0000256" key="5">
    <source>
        <dbReference type="ARBA" id="ARBA00023038"/>
    </source>
</evidence>
<keyword evidence="7 9" id="KW-0371">Homeobox</keyword>
<dbReference type="PROSITE" id="PS50071">
    <property type="entry name" value="HOMEOBOX_2"/>
    <property type="match status" value="1"/>
</dbReference>
<reference evidence="14 15" key="1">
    <citation type="submission" date="2019-03" db="EMBL/GenBank/DDBJ databases">
        <title>An improved genome assembly of the fluke Schistosoma japonicum.</title>
        <authorList>
            <person name="Hu W."/>
            <person name="Luo F."/>
            <person name="Yin M."/>
            <person name="Mo X."/>
            <person name="Sun C."/>
            <person name="Wu Q."/>
            <person name="Zhu B."/>
            <person name="Xiang M."/>
            <person name="Wang J."/>
            <person name="Wang Y."/>
            <person name="Zhang T."/>
            <person name="Xu B."/>
            <person name="Zheng H."/>
            <person name="Feng Z."/>
        </authorList>
    </citation>
    <scope>NUCLEOTIDE SEQUENCE [LARGE SCALE GENOMIC DNA]</scope>
    <source>
        <strain evidence="14">HuSjv2</strain>
        <tissue evidence="14">Worms</tissue>
    </source>
</reference>
<dbReference type="GO" id="GO:0046872">
    <property type="term" value="F:metal ion binding"/>
    <property type="evidence" value="ECO:0007669"/>
    <property type="project" value="UniProtKB-KW"/>
</dbReference>
<evidence type="ECO:0000313" key="15">
    <source>
        <dbReference type="Proteomes" id="UP000311919"/>
    </source>
</evidence>
<dbReference type="GO" id="GO:0000981">
    <property type="term" value="F:DNA-binding transcription factor activity, RNA polymerase II-specific"/>
    <property type="evidence" value="ECO:0007669"/>
    <property type="project" value="InterPro"/>
</dbReference>
<dbReference type="Gene3D" id="2.10.110.10">
    <property type="entry name" value="Cysteine Rich Protein"/>
    <property type="match status" value="2"/>
</dbReference>
<dbReference type="PANTHER" id="PTHR24208:SF166">
    <property type="entry name" value="LIM HOMEOBOX TRANSCRIPTION FACTOR 1 ALPHA, ISOFORM B"/>
    <property type="match status" value="1"/>
</dbReference>
<dbReference type="InterPro" id="IPR009057">
    <property type="entry name" value="Homeodomain-like_sf"/>
</dbReference>
<keyword evidence="6 9" id="KW-0238">DNA-binding</keyword>
<dbReference type="Pfam" id="PF00046">
    <property type="entry name" value="Homeodomain"/>
    <property type="match status" value="1"/>
</dbReference>
<dbReference type="InterPro" id="IPR001356">
    <property type="entry name" value="HD"/>
</dbReference>
<comment type="subcellular location">
    <subcellularLocation>
        <location evidence="1 9 11">Nucleus</location>
    </subcellularLocation>
</comment>
<dbReference type="InterPro" id="IPR050453">
    <property type="entry name" value="LIM_Homeobox_TF"/>
</dbReference>
<evidence type="ECO:0000256" key="11">
    <source>
        <dbReference type="RuleBase" id="RU000682"/>
    </source>
</evidence>
<dbReference type="InterPro" id="IPR017970">
    <property type="entry name" value="Homeobox_CS"/>
</dbReference>
<dbReference type="AlphaFoldDB" id="A0A4Z2DWE0"/>
<evidence type="ECO:0000256" key="3">
    <source>
        <dbReference type="ARBA" id="ARBA00022737"/>
    </source>
</evidence>
<dbReference type="SMART" id="SM00389">
    <property type="entry name" value="HOX"/>
    <property type="match status" value="1"/>
</dbReference>
<dbReference type="SUPFAM" id="SSF57716">
    <property type="entry name" value="Glucocorticoid receptor-like (DNA-binding domain)"/>
    <property type="match status" value="1"/>
</dbReference>
<keyword evidence="8 9" id="KW-0539">Nucleus</keyword>
<evidence type="ECO:0000256" key="7">
    <source>
        <dbReference type="ARBA" id="ARBA00023155"/>
    </source>
</evidence>
<feature type="domain" description="Homeobox" evidence="13">
    <location>
        <begin position="305"/>
        <end position="365"/>
    </location>
</feature>
<evidence type="ECO:0000256" key="6">
    <source>
        <dbReference type="ARBA" id="ARBA00023125"/>
    </source>
</evidence>
<dbReference type="GO" id="GO:0030182">
    <property type="term" value="P:neuron differentiation"/>
    <property type="evidence" value="ECO:0007669"/>
    <property type="project" value="TreeGrafter"/>
</dbReference>
<name>A0A4Z2DWE0_SCHJA</name>
<dbReference type="Gene3D" id="1.10.10.60">
    <property type="entry name" value="Homeodomain-like"/>
    <property type="match status" value="1"/>
</dbReference>
<dbReference type="Pfam" id="PF00412">
    <property type="entry name" value="LIM"/>
    <property type="match status" value="2"/>
</dbReference>
<evidence type="ECO:0000256" key="10">
    <source>
        <dbReference type="PROSITE-ProRule" id="PRU00125"/>
    </source>
</evidence>